<evidence type="ECO:0000313" key="4">
    <source>
        <dbReference type="Proteomes" id="UP000823399"/>
    </source>
</evidence>
<dbReference type="SUPFAM" id="SSF56112">
    <property type="entry name" value="Protein kinase-like (PK-like)"/>
    <property type="match status" value="1"/>
</dbReference>
<gene>
    <name evidence="3" type="ORF">F5147DRAFT_341112</name>
</gene>
<dbReference type="InterPro" id="IPR011009">
    <property type="entry name" value="Kinase-like_dom_sf"/>
</dbReference>
<organism evidence="3 4">
    <name type="scientific">Suillus discolor</name>
    <dbReference type="NCBI Taxonomy" id="1912936"/>
    <lineage>
        <taxon>Eukaryota</taxon>
        <taxon>Fungi</taxon>
        <taxon>Dikarya</taxon>
        <taxon>Basidiomycota</taxon>
        <taxon>Agaricomycotina</taxon>
        <taxon>Agaricomycetes</taxon>
        <taxon>Agaricomycetidae</taxon>
        <taxon>Boletales</taxon>
        <taxon>Suillineae</taxon>
        <taxon>Suillaceae</taxon>
        <taxon>Suillus</taxon>
    </lineage>
</organism>
<feature type="region of interest" description="Disordered" evidence="1">
    <location>
        <begin position="322"/>
        <end position="342"/>
    </location>
</feature>
<evidence type="ECO:0000259" key="2">
    <source>
        <dbReference type="PROSITE" id="PS50011"/>
    </source>
</evidence>
<keyword evidence="3" id="KW-0418">Kinase</keyword>
<dbReference type="InterPro" id="IPR008266">
    <property type="entry name" value="Tyr_kinase_AS"/>
</dbReference>
<evidence type="ECO:0000313" key="3">
    <source>
        <dbReference type="EMBL" id="KAG2098937.1"/>
    </source>
</evidence>
<dbReference type="InterPro" id="IPR000719">
    <property type="entry name" value="Prot_kinase_dom"/>
</dbReference>
<dbReference type="Proteomes" id="UP000823399">
    <property type="component" value="Unassembled WGS sequence"/>
</dbReference>
<protein>
    <submittedName>
        <fullName evidence="3">Kinase-like domain-containing protein</fullName>
    </submittedName>
</protein>
<dbReference type="InterPro" id="IPR001245">
    <property type="entry name" value="Ser-Thr/Tyr_kinase_cat_dom"/>
</dbReference>
<proteinExistence type="predicted"/>
<keyword evidence="3" id="KW-0808">Transferase</keyword>
<dbReference type="AlphaFoldDB" id="A0A9P7EZ38"/>
<feature type="domain" description="Protein kinase" evidence="2">
    <location>
        <begin position="123"/>
        <end position="431"/>
    </location>
</feature>
<dbReference type="InterPro" id="IPR051681">
    <property type="entry name" value="Ser/Thr_Kinases-Pseudokinases"/>
</dbReference>
<dbReference type="RefSeq" id="XP_041289040.1">
    <property type="nucleotide sequence ID" value="XM_041429290.1"/>
</dbReference>
<name>A0A9P7EZ38_9AGAM</name>
<dbReference type="GO" id="GO:0005524">
    <property type="term" value="F:ATP binding"/>
    <property type="evidence" value="ECO:0007669"/>
    <property type="project" value="InterPro"/>
</dbReference>
<accession>A0A9P7EZ38</accession>
<reference evidence="3" key="1">
    <citation type="journal article" date="2020" name="New Phytol.">
        <title>Comparative genomics reveals dynamic genome evolution in host specialist ectomycorrhizal fungi.</title>
        <authorList>
            <person name="Lofgren L.A."/>
            <person name="Nguyen N.H."/>
            <person name="Vilgalys R."/>
            <person name="Ruytinx J."/>
            <person name="Liao H.L."/>
            <person name="Branco S."/>
            <person name="Kuo A."/>
            <person name="LaButti K."/>
            <person name="Lipzen A."/>
            <person name="Andreopoulos W."/>
            <person name="Pangilinan J."/>
            <person name="Riley R."/>
            <person name="Hundley H."/>
            <person name="Na H."/>
            <person name="Barry K."/>
            <person name="Grigoriev I.V."/>
            <person name="Stajich J.E."/>
            <person name="Kennedy P.G."/>
        </authorList>
    </citation>
    <scope>NUCLEOTIDE SEQUENCE</scope>
    <source>
        <strain evidence="3">FC423</strain>
    </source>
</reference>
<dbReference type="PANTHER" id="PTHR44329:SF214">
    <property type="entry name" value="PROTEIN KINASE DOMAIN-CONTAINING PROTEIN"/>
    <property type="match status" value="1"/>
</dbReference>
<dbReference type="PANTHER" id="PTHR44329">
    <property type="entry name" value="SERINE/THREONINE-PROTEIN KINASE TNNI3K-RELATED"/>
    <property type="match status" value="1"/>
</dbReference>
<dbReference type="EMBL" id="JABBWM010000059">
    <property type="protein sequence ID" value="KAG2098937.1"/>
    <property type="molecule type" value="Genomic_DNA"/>
</dbReference>
<comment type="caution">
    <text evidence="3">The sequence shown here is derived from an EMBL/GenBank/DDBJ whole genome shotgun (WGS) entry which is preliminary data.</text>
</comment>
<dbReference type="GeneID" id="64691549"/>
<dbReference type="Gene3D" id="1.10.510.10">
    <property type="entry name" value="Transferase(Phosphotransferase) domain 1"/>
    <property type="match status" value="1"/>
</dbReference>
<keyword evidence="4" id="KW-1185">Reference proteome</keyword>
<sequence>MGCCASFFRKSQRQTQTVENHRNGSSVDNAAAFADPATRPLTIPVVPVPVSDITTLQPNGPIQLSAPQGQVQLNLSIPSNIVNGNLASGAVIMLQPITSGAHEARQVAFDTDPSAIPPTSIRKQSEYPTSSGGLGDIWRCSRIINSATTEVHMMLPSGCESHRPISVGQVAVKTIRITDIRNKEAVQKAKKRLRREVAVWVRLRHAHVLTLHGTVSGFGQLPALVSEWMHNGALDSYLVRTSLTMGQKLKLLKQVVDGLRYLHEQKVIHGDLTSTNVVIDREGNAFLADFGLSVALAEADRSYYNSHSSGAVRWIAPELLGSPEPQNTSDGSDSDADLPKPNSQSDVFSLGCIMLHVFSGRLPFWWLKKVQHIFSAQLNRIEPYRPESGVAVSQQHLDFMRRCWSAEPQVRPSTGDAASFVEEELASVPSH</sequence>
<dbReference type="Pfam" id="PF07714">
    <property type="entry name" value="PK_Tyr_Ser-Thr"/>
    <property type="match status" value="1"/>
</dbReference>
<dbReference type="GO" id="GO:0004674">
    <property type="term" value="F:protein serine/threonine kinase activity"/>
    <property type="evidence" value="ECO:0007669"/>
    <property type="project" value="TreeGrafter"/>
</dbReference>
<dbReference type="OrthoDB" id="4062651at2759"/>
<dbReference type="PROSITE" id="PS50011">
    <property type="entry name" value="PROTEIN_KINASE_DOM"/>
    <property type="match status" value="1"/>
</dbReference>
<evidence type="ECO:0000256" key="1">
    <source>
        <dbReference type="SAM" id="MobiDB-lite"/>
    </source>
</evidence>
<dbReference type="PROSITE" id="PS00109">
    <property type="entry name" value="PROTEIN_KINASE_TYR"/>
    <property type="match status" value="1"/>
</dbReference>